<dbReference type="Pfam" id="PF02023">
    <property type="entry name" value="SCAN"/>
    <property type="match status" value="1"/>
</dbReference>
<reference evidence="3" key="2">
    <citation type="submission" date="2025-08" db="UniProtKB">
        <authorList>
            <consortium name="Ensembl"/>
        </authorList>
    </citation>
    <scope>IDENTIFICATION</scope>
</reference>
<dbReference type="PANTHER" id="PTHR45935:SF15">
    <property type="entry name" value="SCAN BOX DOMAIN-CONTAINING PROTEIN"/>
    <property type="match status" value="1"/>
</dbReference>
<dbReference type="Gene3D" id="1.10.4020.10">
    <property type="entry name" value="DNA breaking-rejoining enzymes"/>
    <property type="match status" value="1"/>
</dbReference>
<dbReference type="PANTHER" id="PTHR45935">
    <property type="entry name" value="PROTEIN ZBED8-RELATED"/>
    <property type="match status" value="1"/>
</dbReference>
<dbReference type="InterPro" id="IPR003309">
    <property type="entry name" value="SCAN_dom"/>
</dbReference>
<dbReference type="InterPro" id="IPR050916">
    <property type="entry name" value="SCAN-C2H2_zinc_finger"/>
</dbReference>
<organism evidence="3 4">
    <name type="scientific">Gouania willdenowi</name>
    <name type="common">Blunt-snouted clingfish</name>
    <name type="synonym">Lepadogaster willdenowi</name>
    <dbReference type="NCBI Taxonomy" id="441366"/>
    <lineage>
        <taxon>Eukaryota</taxon>
        <taxon>Metazoa</taxon>
        <taxon>Chordata</taxon>
        <taxon>Craniata</taxon>
        <taxon>Vertebrata</taxon>
        <taxon>Euteleostomi</taxon>
        <taxon>Actinopterygii</taxon>
        <taxon>Neopterygii</taxon>
        <taxon>Teleostei</taxon>
        <taxon>Neoteleostei</taxon>
        <taxon>Acanthomorphata</taxon>
        <taxon>Ovalentaria</taxon>
        <taxon>Blenniimorphae</taxon>
        <taxon>Blenniiformes</taxon>
        <taxon>Gobiesocoidei</taxon>
        <taxon>Gobiesocidae</taxon>
        <taxon>Gobiesocinae</taxon>
        <taxon>Gouania</taxon>
    </lineage>
</organism>
<evidence type="ECO:0000256" key="1">
    <source>
        <dbReference type="ARBA" id="ARBA00023242"/>
    </source>
</evidence>
<proteinExistence type="predicted"/>
<dbReference type="PROSITE" id="PS50804">
    <property type="entry name" value="SCAN_BOX"/>
    <property type="match status" value="1"/>
</dbReference>
<dbReference type="Ensembl" id="ENSGWIT00000017525.1">
    <property type="protein sequence ID" value="ENSGWIP00000015867.1"/>
    <property type="gene ID" value="ENSGWIG00000008900.1"/>
</dbReference>
<protein>
    <recommendedName>
        <fullName evidence="2">SCAN box domain-containing protein</fullName>
    </recommendedName>
</protein>
<dbReference type="AlphaFoldDB" id="A0A8C5E3V5"/>
<feature type="domain" description="SCAN box" evidence="2">
    <location>
        <begin position="26"/>
        <end position="107"/>
    </location>
</feature>
<dbReference type="InterPro" id="IPR038269">
    <property type="entry name" value="SCAN_sf"/>
</dbReference>
<dbReference type="SUPFAM" id="SSF47353">
    <property type="entry name" value="Retrovirus capsid dimerization domain-like"/>
    <property type="match status" value="1"/>
</dbReference>
<name>A0A8C5E3V5_GOUWI</name>
<keyword evidence="1" id="KW-0539">Nucleus</keyword>
<evidence type="ECO:0000313" key="3">
    <source>
        <dbReference type="Ensembl" id="ENSGWIP00000015867.1"/>
    </source>
</evidence>
<keyword evidence="4" id="KW-1185">Reference proteome</keyword>
<accession>A0A8C5E3V5</accession>
<reference evidence="3" key="3">
    <citation type="submission" date="2025-09" db="UniProtKB">
        <authorList>
            <consortium name="Ensembl"/>
        </authorList>
    </citation>
    <scope>IDENTIFICATION</scope>
</reference>
<dbReference type="SMART" id="SM00431">
    <property type="entry name" value="SCAN"/>
    <property type="match status" value="1"/>
</dbReference>
<dbReference type="Proteomes" id="UP000694680">
    <property type="component" value="Chromosome 10"/>
</dbReference>
<reference evidence="3" key="1">
    <citation type="submission" date="2020-06" db="EMBL/GenBank/DDBJ databases">
        <authorList>
            <consortium name="Wellcome Sanger Institute Data Sharing"/>
        </authorList>
    </citation>
    <scope>NUCLEOTIDE SEQUENCE [LARGE SCALE GENOMIC DNA]</scope>
</reference>
<evidence type="ECO:0000313" key="4">
    <source>
        <dbReference type="Proteomes" id="UP000694680"/>
    </source>
</evidence>
<evidence type="ECO:0000259" key="2">
    <source>
        <dbReference type="PROSITE" id="PS50804"/>
    </source>
</evidence>
<sequence>IYNPINGERINKPGLVSLVGHLTSHRKQFRSKTIPPGENPTETYHHLKGLYRRWVRPEQHSKEEIGKTIILEQLLRMLPVEVRTWEWKERPDLSPGMAMLVRDVNLEDEEDIGLLSLEPPVSPGSSNFSTG</sequence>